<protein>
    <submittedName>
        <fullName evidence="3">BLOC-1-related complex subunit 5</fullName>
    </submittedName>
</protein>
<dbReference type="AlphaFoldDB" id="A0A7E4UZN7"/>
<organism evidence="2 3">
    <name type="scientific">Panagrellus redivivus</name>
    <name type="common">Microworm</name>
    <dbReference type="NCBI Taxonomy" id="6233"/>
    <lineage>
        <taxon>Eukaryota</taxon>
        <taxon>Metazoa</taxon>
        <taxon>Ecdysozoa</taxon>
        <taxon>Nematoda</taxon>
        <taxon>Chromadorea</taxon>
        <taxon>Rhabditida</taxon>
        <taxon>Tylenchina</taxon>
        <taxon>Panagrolaimomorpha</taxon>
        <taxon>Panagrolaimoidea</taxon>
        <taxon>Panagrolaimidae</taxon>
        <taxon>Panagrellus</taxon>
    </lineage>
</organism>
<feature type="region of interest" description="Disordered" evidence="1">
    <location>
        <begin position="396"/>
        <end position="419"/>
    </location>
</feature>
<dbReference type="PANTHER" id="PTHR17085:SF3">
    <property type="entry name" value="NUCLEAR RECEPTOR COACTIVATOR 4"/>
    <property type="match status" value="1"/>
</dbReference>
<accession>A0A7E4UZN7</accession>
<dbReference type="GO" id="GO:0006879">
    <property type="term" value="P:intracellular iron ion homeostasis"/>
    <property type="evidence" value="ECO:0007669"/>
    <property type="project" value="InterPro"/>
</dbReference>
<dbReference type="GO" id="GO:0009725">
    <property type="term" value="P:response to hormone"/>
    <property type="evidence" value="ECO:0007669"/>
    <property type="project" value="TreeGrafter"/>
</dbReference>
<reference evidence="3" key="2">
    <citation type="submission" date="2020-10" db="UniProtKB">
        <authorList>
            <consortium name="WormBaseParasite"/>
        </authorList>
    </citation>
    <scope>IDENTIFICATION</scope>
</reference>
<feature type="region of interest" description="Disordered" evidence="1">
    <location>
        <begin position="207"/>
        <end position="233"/>
    </location>
</feature>
<evidence type="ECO:0000313" key="3">
    <source>
        <dbReference type="WBParaSite" id="Pan_g14437.t1"/>
    </source>
</evidence>
<keyword evidence="2" id="KW-1185">Reference proteome</keyword>
<dbReference type="GO" id="GO:0003713">
    <property type="term" value="F:transcription coactivator activity"/>
    <property type="evidence" value="ECO:0007669"/>
    <property type="project" value="InterPro"/>
</dbReference>
<sequence length="419" mass="46734">MSANFQPEEDILRQKLIIMENAVSQLSFVKTQLRSNAEHARKEISRAVGHQLDLLRAREQTLLNLLETDVESKERVLCDQMENINQAIGACQQALELAVVGNNSAMQNSIFRMNAMELRPRTNSHLIFKCDPSDMRRAVCNFGEVLSDSSIQEGSDCLVFDNEHNENGPQLIHKSVTSTMRPKYQPMEYNGFEFIRNRLDSTASSVEIIPDNNSPSEGNQGGSPTSEGLNSKMSQTVPLLPGLKRGSKIQFPILSKAFPKVSEEEPEHADDLPETKRTKFEFESVIEDIVKASVEDWLHKPTNVQTTSPCTSEPGSSTEAPSTTSTPSTDSNSNVKRVLNSLFSDMSLHDQAYMNKWLAKEVYAAASAPYESANDARIDWDMIVNRKTFPQSYWIHPSSNPSSNTPTQKNAEPVVGLTH</sequence>
<name>A0A7E4UZN7_PANRE</name>
<feature type="region of interest" description="Disordered" evidence="1">
    <location>
        <begin position="302"/>
        <end position="334"/>
    </location>
</feature>
<dbReference type="InterPro" id="IPR039947">
    <property type="entry name" value="NCoA-4"/>
</dbReference>
<feature type="compositionally biased region" description="Low complexity" evidence="1">
    <location>
        <begin position="397"/>
        <end position="407"/>
    </location>
</feature>
<evidence type="ECO:0000313" key="2">
    <source>
        <dbReference type="Proteomes" id="UP000492821"/>
    </source>
</evidence>
<dbReference type="Proteomes" id="UP000492821">
    <property type="component" value="Unassembled WGS sequence"/>
</dbReference>
<dbReference type="WBParaSite" id="Pan_g14437.t1">
    <property type="protein sequence ID" value="Pan_g14437.t1"/>
    <property type="gene ID" value="Pan_g14437"/>
</dbReference>
<evidence type="ECO:0000256" key="1">
    <source>
        <dbReference type="SAM" id="MobiDB-lite"/>
    </source>
</evidence>
<dbReference type="PANTHER" id="PTHR17085">
    <property type="entry name" value="NUCLEAR RECEPTOR COACTIVATOR 4"/>
    <property type="match status" value="1"/>
</dbReference>
<reference evidence="2" key="1">
    <citation type="journal article" date="2013" name="Genetics">
        <title>The draft genome and transcriptome of Panagrellus redivivus are shaped by the harsh demands of a free-living lifestyle.</title>
        <authorList>
            <person name="Srinivasan J."/>
            <person name="Dillman A.R."/>
            <person name="Macchietto M.G."/>
            <person name="Heikkinen L."/>
            <person name="Lakso M."/>
            <person name="Fracchia K.M."/>
            <person name="Antoshechkin I."/>
            <person name="Mortazavi A."/>
            <person name="Wong G."/>
            <person name="Sternberg P.W."/>
        </authorList>
    </citation>
    <scope>NUCLEOTIDE SEQUENCE [LARGE SCALE GENOMIC DNA]</scope>
    <source>
        <strain evidence="2">MT8872</strain>
    </source>
</reference>
<proteinExistence type="predicted"/>
<feature type="compositionally biased region" description="Low complexity" evidence="1">
    <location>
        <begin position="311"/>
        <end position="333"/>
    </location>
</feature>